<name>A0A8J7KK05_9ACTN</name>
<sequence>MTEIRKPYISGHFEPTTEERTATGLTVHGSLPPELNGRYFRNGHNPRPGVTPSHWFKGAGMLHGVRLADGHAEWYRNRWVRTPYLDGVPFTGTELEVSAAATNIIFHGGRYLALQEANLPWEVTAELDTVGAYDFGGTLTSAMTAHPKVDPATGELHFFSYSPFPPFLTYYVVDAAGTVIRSTVIDGAGPSLMHDFGLTRDHVVFLDSPVVFDHAEPSGIPYRWHDGIPLRIGLLPRAGGAPTWFEFDDPAVILHVGNAFTDERGRVVLRAPKFDRSSWESSWKWWTGAPGYAPTPNIGATHHQWILDPATGKVTEESLDDLVTEFPAINDDYTGSTNRYSYAVGFPGAGLDSYHTVKFDHRTGQRQLFGHGDGRMPGEAVFVPAAGGSREDDGYLLTIVSDLRADASQLLVLSASDLTAGPIATVELPQRVPAGIHGSWIDDEN</sequence>
<proteinExistence type="inferred from homology"/>
<feature type="binding site" evidence="5">
    <location>
        <position position="437"/>
    </location>
    <ligand>
        <name>Fe cation</name>
        <dbReference type="ChEBI" id="CHEBI:24875"/>
        <note>catalytic</note>
    </ligand>
</feature>
<dbReference type="InterPro" id="IPR004294">
    <property type="entry name" value="Carotenoid_Oase"/>
</dbReference>
<evidence type="ECO:0000256" key="5">
    <source>
        <dbReference type="PIRSR" id="PIRSR604294-1"/>
    </source>
</evidence>
<dbReference type="Pfam" id="PF03055">
    <property type="entry name" value="RPE65"/>
    <property type="match status" value="1"/>
</dbReference>
<feature type="binding site" evidence="5">
    <location>
        <position position="194"/>
    </location>
    <ligand>
        <name>Fe cation</name>
        <dbReference type="ChEBI" id="CHEBI:24875"/>
        <note>catalytic</note>
    </ligand>
</feature>
<dbReference type="EC" id="1.13.11.-" evidence="6"/>
<dbReference type="AlphaFoldDB" id="A0A8J7KK05"/>
<dbReference type="Proteomes" id="UP000622552">
    <property type="component" value="Unassembled WGS sequence"/>
</dbReference>
<evidence type="ECO:0000256" key="2">
    <source>
        <dbReference type="ARBA" id="ARBA00022723"/>
    </source>
</evidence>
<comment type="cofactor">
    <cofactor evidence="5 6">
        <name>Fe(2+)</name>
        <dbReference type="ChEBI" id="CHEBI:29033"/>
    </cofactor>
    <text evidence="5 6">Binds 1 Fe(2+) ion per subunit.</text>
</comment>
<protein>
    <recommendedName>
        <fullName evidence="6">Dioxygenase</fullName>
        <ecNumber evidence="6">1.13.11.-</ecNumber>
    </recommendedName>
</protein>
<keyword evidence="6 7" id="KW-0223">Dioxygenase</keyword>
<feature type="binding site" evidence="5">
    <location>
        <position position="146"/>
    </location>
    <ligand>
        <name>Fe cation</name>
        <dbReference type="ChEBI" id="CHEBI:24875"/>
        <note>catalytic</note>
    </ligand>
</feature>
<evidence type="ECO:0000256" key="3">
    <source>
        <dbReference type="ARBA" id="ARBA00023002"/>
    </source>
</evidence>
<keyword evidence="4 5" id="KW-0408">Iron</keyword>
<dbReference type="RefSeq" id="WP_197003128.1">
    <property type="nucleotide sequence ID" value="NZ_BONS01000001.1"/>
</dbReference>
<comment type="similarity">
    <text evidence="1 6">Belongs to the carotenoid oxygenase family.</text>
</comment>
<dbReference type="GO" id="GO:0010436">
    <property type="term" value="F:carotenoid dioxygenase activity"/>
    <property type="evidence" value="ECO:0007669"/>
    <property type="project" value="TreeGrafter"/>
</dbReference>
<dbReference type="GO" id="GO:0046872">
    <property type="term" value="F:metal ion binding"/>
    <property type="evidence" value="ECO:0007669"/>
    <property type="project" value="UniProtKB-KW"/>
</dbReference>
<gene>
    <name evidence="7" type="ORF">IW245_002295</name>
</gene>
<feature type="binding site" evidence="5">
    <location>
        <position position="255"/>
    </location>
    <ligand>
        <name>Fe cation</name>
        <dbReference type="ChEBI" id="CHEBI:24875"/>
        <note>catalytic</note>
    </ligand>
</feature>
<keyword evidence="3 6" id="KW-0560">Oxidoreductase</keyword>
<reference evidence="7" key="1">
    <citation type="submission" date="2020-11" db="EMBL/GenBank/DDBJ databases">
        <title>Sequencing the genomes of 1000 actinobacteria strains.</title>
        <authorList>
            <person name="Klenk H.-P."/>
        </authorList>
    </citation>
    <scope>NUCLEOTIDE SEQUENCE</scope>
    <source>
        <strain evidence="7">DSM 45356</strain>
    </source>
</reference>
<keyword evidence="8" id="KW-1185">Reference proteome</keyword>
<dbReference type="PANTHER" id="PTHR10543:SF89">
    <property type="entry name" value="CAROTENOID 9,10(9',10')-CLEAVAGE DIOXYGENASE 1"/>
    <property type="match status" value="1"/>
</dbReference>
<evidence type="ECO:0000256" key="1">
    <source>
        <dbReference type="ARBA" id="ARBA00006787"/>
    </source>
</evidence>
<evidence type="ECO:0000256" key="4">
    <source>
        <dbReference type="ARBA" id="ARBA00023004"/>
    </source>
</evidence>
<evidence type="ECO:0000256" key="6">
    <source>
        <dbReference type="RuleBase" id="RU364048"/>
    </source>
</evidence>
<accession>A0A8J7KK05</accession>
<dbReference type="EMBL" id="JADOUF010000001">
    <property type="protein sequence ID" value="MBG6136101.1"/>
    <property type="molecule type" value="Genomic_DNA"/>
</dbReference>
<evidence type="ECO:0000313" key="8">
    <source>
        <dbReference type="Proteomes" id="UP000622552"/>
    </source>
</evidence>
<keyword evidence="2 5" id="KW-0479">Metal-binding</keyword>
<dbReference type="PANTHER" id="PTHR10543">
    <property type="entry name" value="BETA-CAROTENE DIOXYGENASE"/>
    <property type="match status" value="1"/>
</dbReference>
<organism evidence="7 8">
    <name type="scientific">Longispora fulva</name>
    <dbReference type="NCBI Taxonomy" id="619741"/>
    <lineage>
        <taxon>Bacteria</taxon>
        <taxon>Bacillati</taxon>
        <taxon>Actinomycetota</taxon>
        <taxon>Actinomycetes</taxon>
        <taxon>Micromonosporales</taxon>
        <taxon>Micromonosporaceae</taxon>
        <taxon>Longispora</taxon>
    </lineage>
</organism>
<comment type="caution">
    <text evidence="7">The sequence shown here is derived from an EMBL/GenBank/DDBJ whole genome shotgun (WGS) entry which is preliminary data.</text>
</comment>
<evidence type="ECO:0000313" key="7">
    <source>
        <dbReference type="EMBL" id="MBG6136101.1"/>
    </source>
</evidence>
<dbReference type="GO" id="GO:0016121">
    <property type="term" value="P:carotene catabolic process"/>
    <property type="evidence" value="ECO:0007669"/>
    <property type="project" value="TreeGrafter"/>
</dbReference>